<dbReference type="EMBL" id="JACAZE010000002">
    <property type="protein sequence ID" value="KAF7320647.1"/>
    <property type="molecule type" value="Genomic_DNA"/>
</dbReference>
<dbReference type="OrthoDB" id="3067066at2759"/>
<evidence type="ECO:0000313" key="2">
    <source>
        <dbReference type="Proteomes" id="UP000613580"/>
    </source>
</evidence>
<dbReference type="AlphaFoldDB" id="A0A8H6TPV7"/>
<proteinExistence type="predicted"/>
<reference evidence="1" key="1">
    <citation type="submission" date="2020-05" db="EMBL/GenBank/DDBJ databases">
        <title>Mycena genomes resolve the evolution of fungal bioluminescence.</title>
        <authorList>
            <person name="Tsai I.J."/>
        </authorList>
    </citation>
    <scope>NUCLEOTIDE SEQUENCE</scope>
    <source>
        <strain evidence="1">110903Hualien_Pintung</strain>
    </source>
</reference>
<comment type="caution">
    <text evidence="1">The sequence shown here is derived from an EMBL/GenBank/DDBJ whole genome shotgun (WGS) entry which is preliminary data.</text>
</comment>
<keyword evidence="2" id="KW-1185">Reference proteome</keyword>
<dbReference type="Proteomes" id="UP000613580">
    <property type="component" value="Unassembled WGS sequence"/>
</dbReference>
<organism evidence="1 2">
    <name type="scientific">Mycena chlorophos</name>
    <name type="common">Agaric fungus</name>
    <name type="synonym">Agaricus chlorophos</name>
    <dbReference type="NCBI Taxonomy" id="658473"/>
    <lineage>
        <taxon>Eukaryota</taxon>
        <taxon>Fungi</taxon>
        <taxon>Dikarya</taxon>
        <taxon>Basidiomycota</taxon>
        <taxon>Agaricomycotina</taxon>
        <taxon>Agaricomycetes</taxon>
        <taxon>Agaricomycetidae</taxon>
        <taxon>Agaricales</taxon>
        <taxon>Marasmiineae</taxon>
        <taxon>Mycenaceae</taxon>
        <taxon>Mycena</taxon>
    </lineage>
</organism>
<accession>A0A8H6TPV7</accession>
<gene>
    <name evidence="1" type="ORF">HMN09_00149500</name>
</gene>
<protein>
    <submittedName>
        <fullName evidence="1">Uncharacterized protein</fullName>
    </submittedName>
</protein>
<sequence>MHPSLELRPLNLRKLPPHVRLLVAAATRPGADNDDVVNLLDRLINSNWPESTLRLLMPVFHAFLDPSQLVMLRNIEEYDPDTRRDYFLRSLNALSGLELLVKRQRRLDRAVATELWERVWVWLQFIDEYHQCLRMETRARQLVDASLAYEKALAVTRALSKDSTGDVDPDVRGAVVCTPAIFEVFGRAWVYLLDHAPPGNVGLTELATFYIALTESPQRLQALVDGTGGSYAHLADAIVRNLHSTVPDPTLPLSEPIYIQVQGLLLLNKATQNIELDQCLLSRGIIRALTRVGRALSAMDLGRLGGERDLLGFSPRAARPVHPTLAQRRCECP</sequence>
<name>A0A8H6TPV7_MYCCL</name>
<evidence type="ECO:0000313" key="1">
    <source>
        <dbReference type="EMBL" id="KAF7320647.1"/>
    </source>
</evidence>